<dbReference type="Gene3D" id="1.10.287.70">
    <property type="match status" value="2"/>
</dbReference>
<dbReference type="InterPro" id="IPR005821">
    <property type="entry name" value="Ion_trans_dom"/>
</dbReference>
<feature type="transmembrane region" description="Helical" evidence="6">
    <location>
        <begin position="720"/>
        <end position="740"/>
    </location>
</feature>
<keyword evidence="3 6" id="KW-1133">Transmembrane helix</keyword>
<dbReference type="GO" id="GO:0022832">
    <property type="term" value="F:voltage-gated channel activity"/>
    <property type="evidence" value="ECO:0007669"/>
    <property type="project" value="InterPro"/>
</dbReference>
<dbReference type="Proteomes" id="UP001374579">
    <property type="component" value="Unassembled WGS sequence"/>
</dbReference>
<keyword evidence="9" id="KW-1185">Reference proteome</keyword>
<evidence type="ECO:0000259" key="7">
    <source>
        <dbReference type="Pfam" id="PF00520"/>
    </source>
</evidence>
<dbReference type="PANTHER" id="PTHR46474">
    <property type="entry name" value="TWO PORE CALCIUM CHANNEL PROTEIN 1"/>
    <property type="match status" value="1"/>
</dbReference>
<comment type="subcellular location">
    <subcellularLocation>
        <location evidence="1">Membrane</location>
        <topology evidence="1">Multi-pass membrane protein</topology>
    </subcellularLocation>
</comment>
<dbReference type="AlphaFoldDB" id="A0AAN9FXV0"/>
<dbReference type="GO" id="GO:0010008">
    <property type="term" value="C:endosome membrane"/>
    <property type="evidence" value="ECO:0007669"/>
    <property type="project" value="TreeGrafter"/>
</dbReference>
<dbReference type="FunFam" id="1.10.287.70:FF:000439">
    <property type="entry name" value="Uncharacterized protein"/>
    <property type="match status" value="1"/>
</dbReference>
<evidence type="ECO:0000256" key="3">
    <source>
        <dbReference type="ARBA" id="ARBA00022989"/>
    </source>
</evidence>
<comment type="caution">
    <text evidence="8">The sequence shown here is derived from an EMBL/GenBank/DDBJ whole genome shotgun (WGS) entry which is preliminary data.</text>
</comment>
<dbReference type="EMBL" id="JBAMIC010004070">
    <property type="protein sequence ID" value="KAK7088609.1"/>
    <property type="molecule type" value="Genomic_DNA"/>
</dbReference>
<dbReference type="InterPro" id="IPR028801">
    <property type="entry name" value="TPC1_animal"/>
</dbReference>
<feature type="region of interest" description="Disordered" evidence="5">
    <location>
        <begin position="1"/>
        <end position="68"/>
    </location>
</feature>
<dbReference type="SUPFAM" id="SSF47473">
    <property type="entry name" value="EF-hand"/>
    <property type="match status" value="1"/>
</dbReference>
<dbReference type="FunFam" id="1.10.287.70:FF:000062">
    <property type="entry name" value="Two pore calcium channel protein 1"/>
    <property type="match status" value="1"/>
</dbReference>
<dbReference type="Pfam" id="PF00520">
    <property type="entry name" value="Ion_trans"/>
    <property type="match status" value="2"/>
</dbReference>
<evidence type="ECO:0000256" key="5">
    <source>
        <dbReference type="SAM" id="MobiDB-lite"/>
    </source>
</evidence>
<feature type="transmembrane region" description="Helical" evidence="6">
    <location>
        <begin position="904"/>
        <end position="925"/>
    </location>
</feature>
<keyword evidence="2 6" id="KW-0812">Transmembrane</keyword>
<dbReference type="PANTHER" id="PTHR46474:SF1">
    <property type="entry name" value="TWO PORE CHANNEL PROTEIN 1"/>
    <property type="match status" value="1"/>
</dbReference>
<name>A0AAN9FXV0_9CAEN</name>
<evidence type="ECO:0000313" key="8">
    <source>
        <dbReference type="EMBL" id="KAK7088609.1"/>
    </source>
</evidence>
<organism evidence="8 9">
    <name type="scientific">Littorina saxatilis</name>
    <dbReference type="NCBI Taxonomy" id="31220"/>
    <lineage>
        <taxon>Eukaryota</taxon>
        <taxon>Metazoa</taxon>
        <taxon>Spiralia</taxon>
        <taxon>Lophotrochozoa</taxon>
        <taxon>Mollusca</taxon>
        <taxon>Gastropoda</taxon>
        <taxon>Caenogastropoda</taxon>
        <taxon>Littorinimorpha</taxon>
        <taxon>Littorinoidea</taxon>
        <taxon>Littorinidae</taxon>
        <taxon>Littorina</taxon>
    </lineage>
</organism>
<dbReference type="InterPro" id="IPR027359">
    <property type="entry name" value="Volt_channel_dom_sf"/>
</dbReference>
<dbReference type="InterPro" id="IPR011992">
    <property type="entry name" value="EF-hand-dom_pair"/>
</dbReference>
<dbReference type="Gene3D" id="1.20.120.350">
    <property type="entry name" value="Voltage-gated potassium channels. Chain C"/>
    <property type="match status" value="1"/>
</dbReference>
<feature type="domain" description="Ion transport" evidence="7">
    <location>
        <begin position="681"/>
        <end position="928"/>
    </location>
</feature>
<feature type="compositionally biased region" description="Polar residues" evidence="5">
    <location>
        <begin position="1"/>
        <end position="11"/>
    </location>
</feature>
<feature type="transmembrane region" description="Helical" evidence="6">
    <location>
        <begin position="811"/>
        <end position="830"/>
    </location>
</feature>
<evidence type="ECO:0000256" key="2">
    <source>
        <dbReference type="ARBA" id="ARBA00022692"/>
    </source>
</evidence>
<feature type="transmembrane region" description="Helical" evidence="6">
    <location>
        <begin position="683"/>
        <end position="700"/>
    </location>
</feature>
<feature type="domain" description="Ion transport" evidence="7">
    <location>
        <begin position="356"/>
        <end position="569"/>
    </location>
</feature>
<keyword evidence="4 6" id="KW-0472">Membrane</keyword>
<feature type="transmembrane region" description="Helical" evidence="6">
    <location>
        <begin position="752"/>
        <end position="769"/>
    </location>
</feature>
<dbReference type="SUPFAM" id="SSF81324">
    <property type="entry name" value="Voltage-gated potassium channels"/>
    <property type="match status" value="2"/>
</dbReference>
<feature type="compositionally biased region" description="Basic and acidic residues" evidence="5">
    <location>
        <begin position="18"/>
        <end position="35"/>
    </location>
</feature>
<gene>
    <name evidence="8" type="ORF">V1264_022513</name>
</gene>
<feature type="region of interest" description="Disordered" evidence="5">
    <location>
        <begin position="154"/>
        <end position="203"/>
    </location>
</feature>
<feature type="region of interest" description="Disordered" evidence="5">
    <location>
        <begin position="220"/>
        <end position="241"/>
    </location>
</feature>
<protein>
    <recommendedName>
        <fullName evidence="7">Ion transport domain-containing protein</fullName>
    </recommendedName>
</protein>
<evidence type="ECO:0000313" key="9">
    <source>
        <dbReference type="Proteomes" id="UP001374579"/>
    </source>
</evidence>
<evidence type="ECO:0000256" key="4">
    <source>
        <dbReference type="ARBA" id="ARBA00023136"/>
    </source>
</evidence>
<proteinExistence type="predicted"/>
<evidence type="ECO:0000256" key="6">
    <source>
        <dbReference type="SAM" id="Phobius"/>
    </source>
</evidence>
<feature type="transmembrane region" description="Helical" evidence="6">
    <location>
        <begin position="466"/>
        <end position="494"/>
    </location>
</feature>
<accession>A0AAN9FXV0</accession>
<feature type="transmembrane region" description="Helical" evidence="6">
    <location>
        <begin position="871"/>
        <end position="892"/>
    </location>
</feature>
<dbReference type="GO" id="GO:0005216">
    <property type="term" value="F:monoatomic ion channel activity"/>
    <property type="evidence" value="ECO:0007669"/>
    <property type="project" value="InterPro"/>
</dbReference>
<reference evidence="8 9" key="1">
    <citation type="submission" date="2024-02" db="EMBL/GenBank/DDBJ databases">
        <title>Chromosome-scale genome assembly of the rough periwinkle Littorina saxatilis.</title>
        <authorList>
            <person name="De Jode A."/>
            <person name="Faria R."/>
            <person name="Formenti G."/>
            <person name="Sims Y."/>
            <person name="Smith T.P."/>
            <person name="Tracey A."/>
            <person name="Wood J.M.D."/>
            <person name="Zagrodzka Z.B."/>
            <person name="Johannesson K."/>
            <person name="Butlin R.K."/>
            <person name="Leder E.H."/>
        </authorList>
    </citation>
    <scope>NUCLEOTIDE SEQUENCE [LARGE SCALE GENOMIC DNA]</scope>
    <source>
        <strain evidence="8">Snail1</strain>
        <tissue evidence="8">Muscle</tissue>
    </source>
</reference>
<dbReference type="GO" id="GO:0005765">
    <property type="term" value="C:lysosomal membrane"/>
    <property type="evidence" value="ECO:0007669"/>
    <property type="project" value="InterPro"/>
</dbReference>
<feature type="transmembrane region" description="Helical" evidence="6">
    <location>
        <begin position="535"/>
        <end position="560"/>
    </location>
</feature>
<sequence>MEVRITSSTNEAFIPDAEENKAFNRNGEVGDEKTLSIEAPSHSLTKATPASYGKEMISSREPSSQADSTLQPLTLRCKLPVAVSFRSQPLSCLCDENQDMTKTNGSVNLPNNNTTHISPEIKEDTEKALEAVLEAIPENTAPVKKGRLKRAAVSLQESDADITPAPEDTVNKTGRANGLRTEKKKKSNEVEKEEDQSSNKFTRNARAIGSTIRQTWNRRIRSRKQKRSVKDRQSVPELPSNWADPEAPACFTEEGFLVIELEDVNKKIEDDPENDHANTVGNIALEIPDPRDCVSPLRSETNRRKLWQLNYQEAAIFLQEGSDNDKFKTHPRSHEALPAYEVAHNHWFHLLDLVASISIMLLAVCERPAIDFFSLPVGVHGSLELLCLLLLSLELFIRYKWLGLHTFLRHKRTMVKVGMLFLMVTESIIVLVRQTNHFRVTRALRPVFLIHSHYCKGMRRIARQILLSLPPILDMIILLLFFMLIFSILGFYLFSPIPQDPYFKTIQDSFINLFILLTTANYPDVMMPAYAVSRFYAFFFIIYLSLELYFLMNLLLAVVYDTFSNLEKSKLRSLFLHKREACSHAFRLLVTTKNNQKLSLRHFVGMMHFFDPRKSRRDCYLMFKSLNISCSGGLSMEEFFAIYDVAGLQWSLKDDNDRLWSSNFRHPCNKIFKAIHWFVTWRYFDYFVYVTIAGNFVWILQETIRISVKAIDVVSYDFTASWISIVFVCLYSVESMLKILGRGPKDYFTHGWDVFDFLVTVVSVIGVFGELFDDSFYFILVLRPFRLLRLFKIKRRYRDVLGTLFVLFQRLMSLIIVIVLVYYFFAIIGMEIFLGKDLRNCCKNTSVEDFYKYDNTSTQTGFYYLNNFDNLLVSGVTLFELTVVNNWFIIMGGYAKAVSEWTRIYFMLFYIVMMVVMNIVVAFVLESFMFRIQYRRQMAVEDIEADHGTQKVEVTLNEEELNMCKSQSAPLTGTYIAQQSQTKYLFRGERSRNREDFSLRMYHDEVRVWAEEFNTTRMKTVESLDQMRIRNRPNSHRGDSLDDIHAPMFEFQSTLQIDHSPGLSPDF</sequence>
<evidence type="ECO:0000256" key="1">
    <source>
        <dbReference type="ARBA" id="ARBA00004141"/>
    </source>
</evidence>